<sequence length="352" mass="39485">MFEKDLGELEYISKAAGIPVDYTQGGGGNTSAKLDGKLMAVKASGFKLKQITPKEGYVVVNYKNIKNYYENVDLSSDTDFEKESVEFVKSNIVETEGIKTLRPSVEAGFHSILKKFVIHTHSVYANILCCTETGKETVDKIFKGKEYGVIWIPYINPGFCLTLRINEEIKRAVSESGRFPQVIFMENHGLVVSGDDAKETVELHREVNDSVKKYLEIKTDYPKVRLEAREGGFTSRTDYLSQYFKSSKIDADFFDKTVLYPDQLVYLNGSISVDGAGKKLNISTSTGEAVYTTDSSEEAETIEETLLAYLYVLEGIKNSGLPLKTMSPKEIDFIKNWESEAYRKSLVKSLSK</sequence>
<name>A0A369AVX2_9FIRM</name>
<reference evidence="2 3" key="1">
    <citation type="submission" date="2018-07" db="EMBL/GenBank/DDBJ databases">
        <title>Genomic Encyclopedia of Type Strains, Phase IV (KMG-IV): sequencing the most valuable type-strain genomes for metagenomic binning, comparative biology and taxonomic classification.</title>
        <authorList>
            <person name="Goeker M."/>
        </authorList>
    </citation>
    <scope>NUCLEOTIDE SEQUENCE [LARGE SCALE GENOMIC DNA]</scope>
    <source>
        <strain evidence="2 3">DSM 27016</strain>
    </source>
</reference>
<dbReference type="InterPro" id="IPR001303">
    <property type="entry name" value="Aldolase_II/adducin_N"/>
</dbReference>
<proteinExistence type="predicted"/>
<gene>
    <name evidence="2" type="ORF">DFR58_11841</name>
</gene>
<dbReference type="InterPro" id="IPR036409">
    <property type="entry name" value="Aldolase_II/adducin_N_sf"/>
</dbReference>
<evidence type="ECO:0000259" key="1">
    <source>
        <dbReference type="SMART" id="SM01007"/>
    </source>
</evidence>
<dbReference type="SMART" id="SM01007">
    <property type="entry name" value="Aldolase_II"/>
    <property type="match status" value="1"/>
</dbReference>
<evidence type="ECO:0000313" key="3">
    <source>
        <dbReference type="Proteomes" id="UP000253034"/>
    </source>
</evidence>
<evidence type="ECO:0000313" key="2">
    <source>
        <dbReference type="EMBL" id="RCX13223.1"/>
    </source>
</evidence>
<dbReference type="OrthoDB" id="9774430at2"/>
<dbReference type="RefSeq" id="WP_114298640.1">
    <property type="nucleotide sequence ID" value="NZ_QPJT01000018.1"/>
</dbReference>
<organism evidence="2 3">
    <name type="scientific">Anaerobacterium chartisolvens</name>
    <dbReference type="NCBI Taxonomy" id="1297424"/>
    <lineage>
        <taxon>Bacteria</taxon>
        <taxon>Bacillati</taxon>
        <taxon>Bacillota</taxon>
        <taxon>Clostridia</taxon>
        <taxon>Eubacteriales</taxon>
        <taxon>Oscillospiraceae</taxon>
        <taxon>Anaerobacterium</taxon>
    </lineage>
</organism>
<dbReference type="Pfam" id="PF00596">
    <property type="entry name" value="Aldolase_II"/>
    <property type="match status" value="1"/>
</dbReference>
<dbReference type="EMBL" id="QPJT01000018">
    <property type="protein sequence ID" value="RCX13223.1"/>
    <property type="molecule type" value="Genomic_DNA"/>
</dbReference>
<comment type="caution">
    <text evidence="2">The sequence shown here is derived from an EMBL/GenBank/DDBJ whole genome shotgun (WGS) entry which is preliminary data.</text>
</comment>
<dbReference type="Proteomes" id="UP000253034">
    <property type="component" value="Unassembled WGS sequence"/>
</dbReference>
<accession>A0A369AVX2</accession>
<keyword evidence="3" id="KW-1185">Reference proteome</keyword>
<feature type="domain" description="Class II aldolase/adducin N-terminal" evidence="1">
    <location>
        <begin position="8"/>
        <end position="215"/>
    </location>
</feature>
<dbReference type="Gene3D" id="3.40.225.10">
    <property type="entry name" value="Class II aldolase/adducin N-terminal domain"/>
    <property type="match status" value="1"/>
</dbReference>
<dbReference type="AlphaFoldDB" id="A0A369AVX2"/>
<protein>
    <submittedName>
        <fullName evidence="2">Rhamnose utilization protein RhaD (Predicted bifunctional aldolase and dehydrogenase)</fullName>
    </submittedName>
</protein>
<dbReference type="SUPFAM" id="SSF53639">
    <property type="entry name" value="AraD/HMP-PK domain-like"/>
    <property type="match status" value="1"/>
</dbReference>